<name>A0AAW0DZW5_9AGAR</name>
<gene>
    <name evidence="6" type="ORF">R3P38DRAFT_2841465</name>
</gene>
<dbReference type="InterPro" id="IPR012337">
    <property type="entry name" value="RNaseH-like_sf"/>
</dbReference>
<dbReference type="EMBL" id="JAWWNJ010000004">
    <property type="protein sequence ID" value="KAK7057521.1"/>
    <property type="molecule type" value="Genomic_DNA"/>
</dbReference>
<dbReference type="FunFam" id="3.30.420.10:FF:000003">
    <property type="entry name" value="Oligoribonuclease"/>
    <property type="match status" value="1"/>
</dbReference>
<keyword evidence="3" id="KW-0378">Hydrolase</keyword>
<evidence type="ECO:0000256" key="4">
    <source>
        <dbReference type="ARBA" id="ARBA00022839"/>
    </source>
</evidence>
<evidence type="ECO:0000256" key="3">
    <source>
        <dbReference type="ARBA" id="ARBA00022801"/>
    </source>
</evidence>
<feature type="non-terminal residue" evidence="6">
    <location>
        <position position="245"/>
    </location>
</feature>
<dbReference type="PANTHER" id="PTHR11046:SF0">
    <property type="entry name" value="OLIGORIBONUCLEASE, MITOCHONDRIAL"/>
    <property type="match status" value="1"/>
</dbReference>
<proteinExistence type="inferred from homology"/>
<comment type="caution">
    <text evidence="6">The sequence shown here is derived from an EMBL/GenBank/DDBJ whole genome shotgun (WGS) entry which is preliminary data.</text>
</comment>
<dbReference type="PANTHER" id="PTHR11046">
    <property type="entry name" value="OLIGORIBONUCLEASE, MITOCHONDRIAL"/>
    <property type="match status" value="1"/>
</dbReference>
<dbReference type="Pfam" id="PF00929">
    <property type="entry name" value="RNase_T"/>
    <property type="match status" value="1"/>
</dbReference>
<comment type="similarity">
    <text evidence="1">Belongs to the oligoribonuclease family.</text>
</comment>
<dbReference type="GO" id="GO:0003676">
    <property type="term" value="F:nucleic acid binding"/>
    <property type="evidence" value="ECO:0007669"/>
    <property type="project" value="InterPro"/>
</dbReference>
<dbReference type="Gene3D" id="3.30.420.10">
    <property type="entry name" value="Ribonuclease H-like superfamily/Ribonuclease H"/>
    <property type="match status" value="1"/>
</dbReference>
<dbReference type="GO" id="GO:0000175">
    <property type="term" value="F:3'-5'-RNA exonuclease activity"/>
    <property type="evidence" value="ECO:0007669"/>
    <property type="project" value="InterPro"/>
</dbReference>
<evidence type="ECO:0000256" key="2">
    <source>
        <dbReference type="ARBA" id="ARBA00022722"/>
    </source>
</evidence>
<evidence type="ECO:0000313" key="6">
    <source>
        <dbReference type="EMBL" id="KAK7057521.1"/>
    </source>
</evidence>
<dbReference type="GO" id="GO:0005739">
    <property type="term" value="C:mitochondrion"/>
    <property type="evidence" value="ECO:0007669"/>
    <property type="project" value="TreeGrafter"/>
</dbReference>
<keyword evidence="2" id="KW-0540">Nuclease</keyword>
<dbReference type="Proteomes" id="UP001362999">
    <property type="component" value="Unassembled WGS sequence"/>
</dbReference>
<evidence type="ECO:0000313" key="7">
    <source>
        <dbReference type="Proteomes" id="UP001362999"/>
    </source>
</evidence>
<sequence length="245" mass="28231">MLASNVLRPSIHCSRLLYRSTPSYCAERRLNTVTSSSRRLHLVPLRTLRKIRIETMESKPLSYSNGPMVWIDCEMTGLDPDKDKILEIAVLITNGNLDLVDDGVEFIIRTDKVALDGMDEWCTKQHGQSGLTKACLESPHSHEDVSKAVLDYIKKWIPQRRVGVLAGNSVHADRQFLVKHMPEITEWLHYRIDVSSIKELSRRWYPHLGIPKLAESNHRALDDIRGSIKELEWYRQNIFIQPPPK</sequence>
<protein>
    <submittedName>
        <fullName evidence="6">Exonuclease domain-containing protein</fullName>
    </submittedName>
</protein>
<dbReference type="AlphaFoldDB" id="A0AAW0DZW5"/>
<dbReference type="SMART" id="SM00479">
    <property type="entry name" value="EXOIII"/>
    <property type="match status" value="1"/>
</dbReference>
<dbReference type="InterPro" id="IPR022894">
    <property type="entry name" value="Oligoribonuclease"/>
</dbReference>
<keyword evidence="7" id="KW-1185">Reference proteome</keyword>
<evidence type="ECO:0000256" key="1">
    <source>
        <dbReference type="ARBA" id="ARBA00009921"/>
    </source>
</evidence>
<reference evidence="6 7" key="1">
    <citation type="journal article" date="2024" name="J Genomics">
        <title>Draft genome sequencing and assembly of Favolaschia claudopus CIRM-BRFM 2984 isolated from oak limbs.</title>
        <authorList>
            <person name="Navarro D."/>
            <person name="Drula E."/>
            <person name="Chaduli D."/>
            <person name="Cazenave R."/>
            <person name="Ahrendt S."/>
            <person name="Wang J."/>
            <person name="Lipzen A."/>
            <person name="Daum C."/>
            <person name="Barry K."/>
            <person name="Grigoriev I.V."/>
            <person name="Favel A."/>
            <person name="Rosso M.N."/>
            <person name="Martin F."/>
        </authorList>
    </citation>
    <scope>NUCLEOTIDE SEQUENCE [LARGE SCALE GENOMIC DNA]</scope>
    <source>
        <strain evidence="6 7">CIRM-BRFM 2984</strain>
    </source>
</reference>
<dbReference type="CDD" id="cd06135">
    <property type="entry name" value="Orn"/>
    <property type="match status" value="1"/>
</dbReference>
<keyword evidence="4 6" id="KW-0269">Exonuclease</keyword>
<feature type="domain" description="Exonuclease" evidence="5">
    <location>
        <begin position="67"/>
        <end position="240"/>
    </location>
</feature>
<dbReference type="SUPFAM" id="SSF53098">
    <property type="entry name" value="Ribonuclease H-like"/>
    <property type="match status" value="1"/>
</dbReference>
<dbReference type="InterPro" id="IPR013520">
    <property type="entry name" value="Ribonucl_H"/>
</dbReference>
<organism evidence="6 7">
    <name type="scientific">Favolaschia claudopus</name>
    <dbReference type="NCBI Taxonomy" id="2862362"/>
    <lineage>
        <taxon>Eukaryota</taxon>
        <taxon>Fungi</taxon>
        <taxon>Dikarya</taxon>
        <taxon>Basidiomycota</taxon>
        <taxon>Agaricomycotina</taxon>
        <taxon>Agaricomycetes</taxon>
        <taxon>Agaricomycetidae</taxon>
        <taxon>Agaricales</taxon>
        <taxon>Marasmiineae</taxon>
        <taxon>Mycenaceae</taxon>
        <taxon>Favolaschia</taxon>
    </lineage>
</organism>
<evidence type="ECO:0000259" key="5">
    <source>
        <dbReference type="SMART" id="SM00479"/>
    </source>
</evidence>
<accession>A0AAW0DZW5</accession>
<dbReference type="NCBIfam" id="NF003765">
    <property type="entry name" value="PRK05359.1"/>
    <property type="match status" value="1"/>
</dbReference>
<dbReference type="InterPro" id="IPR036397">
    <property type="entry name" value="RNaseH_sf"/>
</dbReference>